<keyword evidence="13 14" id="KW-1015">Disulfide bond</keyword>
<comment type="caution">
    <text evidence="16">The sequence shown here is derived from an EMBL/GenBank/DDBJ whole genome shotgun (WGS) entry which is preliminary data.</text>
</comment>
<feature type="active site" description="Proton acceptor" evidence="14">
    <location>
        <position position="90"/>
    </location>
</feature>
<feature type="domain" description="Radical SAM core" evidence="15">
    <location>
        <begin position="96"/>
        <end position="331"/>
    </location>
</feature>
<evidence type="ECO:0000256" key="7">
    <source>
        <dbReference type="ARBA" id="ARBA00022679"/>
    </source>
</evidence>
<dbReference type="Pfam" id="PF21016">
    <property type="entry name" value="RlmN_N"/>
    <property type="match status" value="1"/>
</dbReference>
<dbReference type="InterPro" id="IPR007197">
    <property type="entry name" value="rSAM"/>
</dbReference>
<feature type="binding site" evidence="14">
    <location>
        <begin position="217"/>
        <end position="219"/>
    </location>
    <ligand>
        <name>S-adenosyl-L-methionine</name>
        <dbReference type="ChEBI" id="CHEBI:59789"/>
    </ligand>
</feature>
<dbReference type="SFLD" id="SFLDS00029">
    <property type="entry name" value="Radical_SAM"/>
    <property type="match status" value="1"/>
</dbReference>
<evidence type="ECO:0000256" key="4">
    <source>
        <dbReference type="ARBA" id="ARBA00022490"/>
    </source>
</evidence>
<evidence type="ECO:0000256" key="8">
    <source>
        <dbReference type="ARBA" id="ARBA00022691"/>
    </source>
</evidence>
<feature type="binding site" evidence="14">
    <location>
        <position position="293"/>
    </location>
    <ligand>
        <name>S-adenosyl-L-methionine</name>
        <dbReference type="ChEBI" id="CHEBI:59789"/>
    </ligand>
</feature>
<gene>
    <name evidence="14" type="primary">rlmN</name>
    <name evidence="16" type="ORF">TDIS_1327</name>
</gene>
<proteinExistence type="inferred from homology"/>
<dbReference type="InterPro" id="IPR004383">
    <property type="entry name" value="rRNA_lsu_MTrfase_RlmN/Cfr"/>
</dbReference>
<comment type="function">
    <text evidence="14">Specifically methylates position 2 of adenine 2503 in 23S rRNA and position 2 of adenine 37 in tRNAs.</text>
</comment>
<dbReference type="EMBL" id="LWLG01000009">
    <property type="protein sequence ID" value="OAQ20558.1"/>
    <property type="molecule type" value="Genomic_DNA"/>
</dbReference>
<keyword evidence="10 14" id="KW-0479">Metal-binding</keyword>
<keyword evidence="17" id="KW-1185">Reference proteome</keyword>
<dbReference type="PROSITE" id="PS51918">
    <property type="entry name" value="RADICAL_SAM"/>
    <property type="match status" value="1"/>
</dbReference>
<keyword evidence="7 14" id="KW-0808">Transferase</keyword>
<dbReference type="PATRIC" id="fig|999894.6.peg.1325"/>
<dbReference type="OrthoDB" id="9793973at2"/>
<dbReference type="GO" id="GO:0002935">
    <property type="term" value="F:tRNA (adenine(37)-C2)-methyltransferase activity"/>
    <property type="evidence" value="ECO:0007669"/>
    <property type="project" value="UniProtKB-UniRule"/>
</dbReference>
<dbReference type="EC" id="2.1.1.192" evidence="14"/>
<dbReference type="GO" id="GO:0005737">
    <property type="term" value="C:cytoplasm"/>
    <property type="evidence" value="ECO:0007669"/>
    <property type="project" value="UniProtKB-SubCell"/>
</dbReference>
<feature type="binding site" evidence="14">
    <location>
        <position position="195"/>
    </location>
    <ligand>
        <name>S-adenosyl-L-methionine</name>
        <dbReference type="ChEBI" id="CHEBI:59789"/>
    </ligand>
</feature>
<dbReference type="InterPro" id="IPR058240">
    <property type="entry name" value="rSAM_sf"/>
</dbReference>
<dbReference type="InterPro" id="IPR040072">
    <property type="entry name" value="Methyltransferase_A"/>
</dbReference>
<protein>
    <recommendedName>
        <fullName evidence="14">Probable dual-specificity RNA methyltransferase RlmN</fullName>
        <ecNumber evidence="14">2.1.1.192</ecNumber>
    </recommendedName>
    <alternativeName>
        <fullName evidence="14">23S rRNA (adenine(2503)-C(2))-methyltransferase</fullName>
    </alternativeName>
    <alternativeName>
        <fullName evidence="14">23S rRNA m2A2503 methyltransferase</fullName>
    </alternativeName>
    <alternativeName>
        <fullName evidence="14">Ribosomal RNA large subunit methyltransferase N</fullName>
    </alternativeName>
    <alternativeName>
        <fullName evidence="14">tRNA (adenine(37)-C(2))-methyltransferase</fullName>
    </alternativeName>
    <alternativeName>
        <fullName evidence="14">tRNA m2A37 methyltransferase</fullName>
    </alternativeName>
</protein>
<dbReference type="AlphaFoldDB" id="A0A179D4M1"/>
<dbReference type="CDD" id="cd01335">
    <property type="entry name" value="Radical_SAM"/>
    <property type="match status" value="1"/>
</dbReference>
<comment type="miscellaneous">
    <text evidence="14">Reaction proceeds by a ping-pong mechanism involving intermediate methylation of a conserved cysteine residue.</text>
</comment>
<dbReference type="SFLD" id="SFLDF00275">
    <property type="entry name" value="adenosine_C2_methyltransferase"/>
    <property type="match status" value="1"/>
</dbReference>
<evidence type="ECO:0000256" key="14">
    <source>
        <dbReference type="HAMAP-Rule" id="MF_01849"/>
    </source>
</evidence>
<dbReference type="Gene3D" id="1.10.150.530">
    <property type="match status" value="1"/>
</dbReference>
<keyword evidence="4 14" id="KW-0963">Cytoplasm</keyword>
<dbReference type="SFLD" id="SFLDG01062">
    <property type="entry name" value="methyltransferase_(Class_A)"/>
    <property type="match status" value="1"/>
</dbReference>
<evidence type="ECO:0000313" key="16">
    <source>
        <dbReference type="EMBL" id="OAQ20558.1"/>
    </source>
</evidence>
<dbReference type="GO" id="GO:0019843">
    <property type="term" value="F:rRNA binding"/>
    <property type="evidence" value="ECO:0007669"/>
    <property type="project" value="UniProtKB-UniRule"/>
</dbReference>
<evidence type="ECO:0000313" key="17">
    <source>
        <dbReference type="Proteomes" id="UP000078390"/>
    </source>
</evidence>
<feature type="binding site" evidence="14">
    <location>
        <position position="114"/>
    </location>
    <ligand>
        <name>[4Fe-4S] cluster</name>
        <dbReference type="ChEBI" id="CHEBI:49883"/>
        <note>4Fe-4S-S-AdoMet</note>
    </ligand>
</feature>
<dbReference type="Pfam" id="PF04055">
    <property type="entry name" value="Radical_SAM"/>
    <property type="match status" value="1"/>
</dbReference>
<dbReference type="InterPro" id="IPR013785">
    <property type="entry name" value="Aldolase_TIM"/>
</dbReference>
<dbReference type="SUPFAM" id="SSF102114">
    <property type="entry name" value="Radical SAM enzymes"/>
    <property type="match status" value="1"/>
</dbReference>
<accession>A0A179D4M1</accession>
<dbReference type="InterPro" id="IPR048641">
    <property type="entry name" value="RlmN_N"/>
</dbReference>
<feature type="active site" description="S-methylcysteine intermediate" evidence="14">
    <location>
        <position position="336"/>
    </location>
</feature>
<comment type="cofactor">
    <cofactor evidence="14">
        <name>[4Fe-4S] cluster</name>
        <dbReference type="ChEBI" id="CHEBI:49883"/>
    </cofactor>
    <text evidence="14">Binds 1 [4Fe-4S] cluster. The cluster is coordinated with 3 cysteines and an exchangeable S-adenosyl-L-methionine.</text>
</comment>
<dbReference type="GO" id="GO:0046872">
    <property type="term" value="F:metal ion binding"/>
    <property type="evidence" value="ECO:0007669"/>
    <property type="project" value="UniProtKB-KW"/>
</dbReference>
<dbReference type="GO" id="GO:0051539">
    <property type="term" value="F:4 iron, 4 sulfur cluster binding"/>
    <property type="evidence" value="ECO:0007669"/>
    <property type="project" value="UniProtKB-UniRule"/>
</dbReference>
<evidence type="ECO:0000256" key="1">
    <source>
        <dbReference type="ARBA" id="ARBA00004496"/>
    </source>
</evidence>
<keyword evidence="5 14" id="KW-0698">rRNA processing</keyword>
<dbReference type="PANTHER" id="PTHR30544:SF5">
    <property type="entry name" value="RADICAL SAM CORE DOMAIN-CONTAINING PROTEIN"/>
    <property type="match status" value="1"/>
</dbReference>
<evidence type="ECO:0000256" key="13">
    <source>
        <dbReference type="ARBA" id="ARBA00023157"/>
    </source>
</evidence>
<keyword evidence="12 14" id="KW-0411">Iron-sulfur</keyword>
<feature type="binding site" evidence="14">
    <location>
        <position position="110"/>
    </location>
    <ligand>
        <name>[4Fe-4S] cluster</name>
        <dbReference type="ChEBI" id="CHEBI:49883"/>
        <note>4Fe-4S-S-AdoMet</note>
    </ligand>
</feature>
<dbReference type="NCBIfam" id="TIGR00048">
    <property type="entry name" value="rRNA_mod_RlmN"/>
    <property type="match status" value="1"/>
</dbReference>
<dbReference type="RefSeq" id="WP_068670567.1">
    <property type="nucleotide sequence ID" value="NZ_LWLG01000009.1"/>
</dbReference>
<keyword evidence="6 14" id="KW-0489">Methyltransferase</keyword>
<reference evidence="16 17" key="1">
    <citation type="submission" date="2016-04" db="EMBL/GenBank/DDBJ databases">
        <title>Genome analysis of Thermosulfurimonas dismutans, the first thermophilic sulfur-disproportionating bacterium of the phylum Thermodesulfobacteria.</title>
        <authorList>
            <person name="Mardanov A.V."/>
            <person name="Beletsky A.V."/>
            <person name="Kadnikov V.V."/>
            <person name="Slobodkin A.I."/>
            <person name="Ravin N.V."/>
        </authorList>
    </citation>
    <scope>NUCLEOTIDE SEQUENCE [LARGE SCALE GENOMIC DNA]</scope>
    <source>
        <strain evidence="16 17">S95</strain>
    </source>
</reference>
<dbReference type="InterPro" id="IPR027492">
    <property type="entry name" value="RNA_MTrfase_RlmN"/>
</dbReference>
<dbReference type="GO" id="GO:0030488">
    <property type="term" value="P:tRNA methylation"/>
    <property type="evidence" value="ECO:0007669"/>
    <property type="project" value="UniProtKB-UniRule"/>
</dbReference>
<dbReference type="Proteomes" id="UP000078390">
    <property type="component" value="Unassembled WGS sequence"/>
</dbReference>
<dbReference type="GO" id="GO:0070475">
    <property type="term" value="P:rRNA base methylation"/>
    <property type="evidence" value="ECO:0007669"/>
    <property type="project" value="UniProtKB-UniRule"/>
</dbReference>
<dbReference type="PANTHER" id="PTHR30544">
    <property type="entry name" value="23S RRNA METHYLTRANSFERASE"/>
    <property type="match status" value="1"/>
</dbReference>
<evidence type="ECO:0000256" key="11">
    <source>
        <dbReference type="ARBA" id="ARBA00023004"/>
    </source>
</evidence>
<comment type="catalytic activity">
    <reaction evidence="14">
        <text>adenosine(2503) in 23S rRNA + 2 reduced [2Fe-2S]-[ferredoxin] + 2 S-adenosyl-L-methionine = 2-methyladenosine(2503) in 23S rRNA + 5'-deoxyadenosine + L-methionine + 2 oxidized [2Fe-2S]-[ferredoxin] + S-adenosyl-L-homocysteine</text>
        <dbReference type="Rhea" id="RHEA:42916"/>
        <dbReference type="Rhea" id="RHEA-COMP:10000"/>
        <dbReference type="Rhea" id="RHEA-COMP:10001"/>
        <dbReference type="Rhea" id="RHEA-COMP:10152"/>
        <dbReference type="Rhea" id="RHEA-COMP:10282"/>
        <dbReference type="ChEBI" id="CHEBI:17319"/>
        <dbReference type="ChEBI" id="CHEBI:33737"/>
        <dbReference type="ChEBI" id="CHEBI:33738"/>
        <dbReference type="ChEBI" id="CHEBI:57844"/>
        <dbReference type="ChEBI" id="CHEBI:57856"/>
        <dbReference type="ChEBI" id="CHEBI:59789"/>
        <dbReference type="ChEBI" id="CHEBI:74411"/>
        <dbReference type="ChEBI" id="CHEBI:74497"/>
        <dbReference type="EC" id="2.1.1.192"/>
    </reaction>
</comment>
<keyword evidence="11 14" id="KW-0408">Iron</keyword>
<feature type="binding site" evidence="14">
    <location>
        <begin position="163"/>
        <end position="164"/>
    </location>
    <ligand>
        <name>S-adenosyl-L-methionine</name>
        <dbReference type="ChEBI" id="CHEBI:59789"/>
    </ligand>
</feature>
<dbReference type="HAMAP" id="MF_01849">
    <property type="entry name" value="RNA_methyltr_RlmN"/>
    <property type="match status" value="1"/>
</dbReference>
<dbReference type="STRING" id="999894.TDIS_1327"/>
<evidence type="ECO:0000259" key="15">
    <source>
        <dbReference type="PROSITE" id="PS51918"/>
    </source>
</evidence>
<name>A0A179D4M1_9BACT</name>
<comment type="catalytic activity">
    <reaction evidence="14">
        <text>adenosine(37) in tRNA + 2 reduced [2Fe-2S]-[ferredoxin] + 2 S-adenosyl-L-methionine = 2-methyladenosine(37) in tRNA + 5'-deoxyadenosine + L-methionine + 2 oxidized [2Fe-2S]-[ferredoxin] + S-adenosyl-L-homocysteine</text>
        <dbReference type="Rhea" id="RHEA:43332"/>
        <dbReference type="Rhea" id="RHEA-COMP:10000"/>
        <dbReference type="Rhea" id="RHEA-COMP:10001"/>
        <dbReference type="Rhea" id="RHEA-COMP:10162"/>
        <dbReference type="Rhea" id="RHEA-COMP:10485"/>
        <dbReference type="ChEBI" id="CHEBI:17319"/>
        <dbReference type="ChEBI" id="CHEBI:33737"/>
        <dbReference type="ChEBI" id="CHEBI:33738"/>
        <dbReference type="ChEBI" id="CHEBI:57844"/>
        <dbReference type="ChEBI" id="CHEBI:57856"/>
        <dbReference type="ChEBI" id="CHEBI:59789"/>
        <dbReference type="ChEBI" id="CHEBI:74411"/>
        <dbReference type="ChEBI" id="CHEBI:74497"/>
        <dbReference type="EC" id="2.1.1.192"/>
    </reaction>
</comment>
<evidence type="ECO:0000256" key="2">
    <source>
        <dbReference type="ARBA" id="ARBA00007544"/>
    </source>
</evidence>
<keyword evidence="8 14" id="KW-0949">S-adenosyl-L-methionine</keyword>
<feature type="binding site" evidence="14">
    <location>
        <position position="117"/>
    </location>
    <ligand>
        <name>[4Fe-4S] cluster</name>
        <dbReference type="ChEBI" id="CHEBI:49883"/>
        <note>4Fe-4S-S-AdoMet</note>
    </ligand>
</feature>
<dbReference type="GO" id="GO:0070040">
    <property type="term" value="F:rRNA (adenine(2503)-C2-)-methyltransferase activity"/>
    <property type="evidence" value="ECO:0007669"/>
    <property type="project" value="UniProtKB-UniRule"/>
</dbReference>
<keyword evidence="3 14" id="KW-0004">4Fe-4S</keyword>
<dbReference type="GO" id="GO:0000049">
    <property type="term" value="F:tRNA binding"/>
    <property type="evidence" value="ECO:0007669"/>
    <property type="project" value="UniProtKB-UniRule"/>
</dbReference>
<evidence type="ECO:0000256" key="9">
    <source>
        <dbReference type="ARBA" id="ARBA00022694"/>
    </source>
</evidence>
<dbReference type="PIRSF" id="PIRSF006004">
    <property type="entry name" value="CHP00048"/>
    <property type="match status" value="1"/>
</dbReference>
<evidence type="ECO:0000256" key="5">
    <source>
        <dbReference type="ARBA" id="ARBA00022552"/>
    </source>
</evidence>
<comment type="similarity">
    <text evidence="2 14">Belongs to the radical SAM superfamily. RlmN family.</text>
</comment>
<dbReference type="Gene3D" id="3.20.20.70">
    <property type="entry name" value="Aldolase class I"/>
    <property type="match status" value="1"/>
</dbReference>
<evidence type="ECO:0000256" key="12">
    <source>
        <dbReference type="ARBA" id="ARBA00023014"/>
    </source>
</evidence>
<evidence type="ECO:0000256" key="6">
    <source>
        <dbReference type="ARBA" id="ARBA00022603"/>
    </source>
</evidence>
<evidence type="ECO:0000256" key="10">
    <source>
        <dbReference type="ARBA" id="ARBA00022723"/>
    </source>
</evidence>
<dbReference type="FunFam" id="3.20.20.70:FF:000014">
    <property type="entry name" value="Probable dual-specificity RNA methyltransferase RlmN"/>
    <property type="match status" value="1"/>
</dbReference>
<comment type="caution">
    <text evidence="14">Lacks conserved residue(s) required for the propagation of feature annotation.</text>
</comment>
<sequence length="347" mass="39462">MVNLRDLTLEELEAFFESLGEPPFRGRQVFRWLMRSKVEDFISMSDLPKSLREKLSEIAEIRLPEILNRKISTDGTAKLALKLYDEEVIECVLIPERDHFTLCVSTQVGCAMGCRFCLTGRMGFRRNLSTGEIVSQVLVALGFMDEAGLKDKPLRNIVFMGMGEPLANYRNLVKALKILTHPKGLHFAKKRTTVSTVGLVPQMRTLAEEFPVAIAISLHAPDNELREKLIPATRRYPIEDILEACRVYPLRKGARITFEYVLLRGVNDHLWQARKLAELLRGIPAKINLIPFNPHPELPFKRPREEHIRRFQEILLSEGYVATIRKSKGLDIGAACGQLRAEVAVYS</sequence>
<comment type="subcellular location">
    <subcellularLocation>
        <location evidence="1 14">Cytoplasm</location>
    </subcellularLocation>
</comment>
<organism evidence="16 17">
    <name type="scientific">Thermosulfurimonas dismutans</name>
    <dbReference type="NCBI Taxonomy" id="999894"/>
    <lineage>
        <taxon>Bacteria</taxon>
        <taxon>Pseudomonadati</taxon>
        <taxon>Thermodesulfobacteriota</taxon>
        <taxon>Thermodesulfobacteria</taxon>
        <taxon>Thermodesulfobacteriales</taxon>
        <taxon>Thermodesulfobacteriaceae</taxon>
        <taxon>Thermosulfurimonas</taxon>
    </lineage>
</organism>
<evidence type="ECO:0000256" key="3">
    <source>
        <dbReference type="ARBA" id="ARBA00022485"/>
    </source>
</evidence>
<keyword evidence="9 14" id="KW-0819">tRNA processing</keyword>